<dbReference type="SUPFAM" id="SSF143990">
    <property type="entry name" value="YbiA-like"/>
    <property type="match status" value="1"/>
</dbReference>
<dbReference type="InterPro" id="IPR037238">
    <property type="entry name" value="YbiA-like_sf"/>
</dbReference>
<evidence type="ECO:0000313" key="4">
    <source>
        <dbReference type="EMBL" id="GIH79877.1"/>
    </source>
</evidence>
<keyword evidence="5" id="KW-1185">Reference proteome</keyword>
<dbReference type="InterPro" id="IPR012816">
    <property type="entry name" value="NADAR"/>
</dbReference>
<comment type="caution">
    <text evidence="4">The sequence shown here is derived from an EMBL/GenBank/DDBJ whole genome shotgun (WGS) entry which is preliminary data.</text>
</comment>
<evidence type="ECO:0000313" key="5">
    <source>
        <dbReference type="Proteomes" id="UP000616724"/>
    </source>
</evidence>
<dbReference type="Gene3D" id="1.10.357.40">
    <property type="entry name" value="YbiA-like"/>
    <property type="match status" value="1"/>
</dbReference>
<dbReference type="Pfam" id="PF08719">
    <property type="entry name" value="NADAR"/>
    <property type="match status" value="1"/>
</dbReference>
<dbReference type="AlphaFoldDB" id="A0A8J3W8J4"/>
<protein>
    <recommendedName>
        <fullName evidence="3">NADAR domain-containing protein</fullName>
    </recommendedName>
</protein>
<comment type="catalytic activity">
    <reaction evidence="2">
        <text>2,5-diamino-6-hydroxy-4-(5-phosphoribosylamino)-pyrimidine + H2O = 2,5,6-triamino-4-hydroxypyrimidine + D-ribose 5-phosphate</text>
        <dbReference type="Rhea" id="RHEA:23436"/>
        <dbReference type="ChEBI" id="CHEBI:15377"/>
        <dbReference type="ChEBI" id="CHEBI:58614"/>
        <dbReference type="ChEBI" id="CHEBI:78346"/>
        <dbReference type="ChEBI" id="CHEBI:137796"/>
    </reaction>
</comment>
<organism evidence="4 5">
    <name type="scientific">Planobispora longispora</name>
    <dbReference type="NCBI Taxonomy" id="28887"/>
    <lineage>
        <taxon>Bacteria</taxon>
        <taxon>Bacillati</taxon>
        <taxon>Actinomycetota</taxon>
        <taxon>Actinomycetes</taxon>
        <taxon>Streptosporangiales</taxon>
        <taxon>Streptosporangiaceae</taxon>
        <taxon>Planobispora</taxon>
    </lineage>
</organism>
<feature type="domain" description="NADAR" evidence="3">
    <location>
        <begin position="28"/>
        <end position="186"/>
    </location>
</feature>
<dbReference type="CDD" id="cd15457">
    <property type="entry name" value="NADAR"/>
    <property type="match status" value="1"/>
</dbReference>
<name>A0A8J3W8J4_9ACTN</name>
<reference evidence="4 5" key="1">
    <citation type="submission" date="2021-01" db="EMBL/GenBank/DDBJ databases">
        <title>Whole genome shotgun sequence of Planobispora longispora NBRC 13918.</title>
        <authorList>
            <person name="Komaki H."/>
            <person name="Tamura T."/>
        </authorList>
    </citation>
    <scope>NUCLEOTIDE SEQUENCE [LARGE SCALE GENOMIC DNA]</scope>
    <source>
        <strain evidence="4 5">NBRC 13918</strain>
    </source>
</reference>
<dbReference type="NCBIfam" id="TIGR02464">
    <property type="entry name" value="ribofla_fusion"/>
    <property type="match status" value="1"/>
</dbReference>
<gene>
    <name evidence="4" type="ORF">Plo01_63060</name>
</gene>
<dbReference type="EMBL" id="BOOH01000052">
    <property type="protein sequence ID" value="GIH79877.1"/>
    <property type="molecule type" value="Genomic_DNA"/>
</dbReference>
<comment type="catalytic activity">
    <reaction evidence="1">
        <text>5-amino-6-(5-phospho-D-ribosylamino)uracil + H2O = 5,6-diaminouracil + D-ribose 5-phosphate</text>
        <dbReference type="Rhea" id="RHEA:55020"/>
        <dbReference type="ChEBI" id="CHEBI:15377"/>
        <dbReference type="ChEBI" id="CHEBI:46252"/>
        <dbReference type="ChEBI" id="CHEBI:58453"/>
        <dbReference type="ChEBI" id="CHEBI:78346"/>
    </reaction>
</comment>
<sequence length="195" mass="21281">MAETMGARDVEAVVAAVERGERVKFLMFWGHRPPRSGGVGAGCLSQWWPADFAVDGVTYRTAEHFMMAGKARLFGDGETAAAIVAAGHPKQAKDLGRRVRGFDEEAWAAARYGIVVRGNLAKFGQHAELEEFLLGTGERVLVEASPVDRVWGIGLAADDERAGRPQLWRGPNLLGFALMEVRQALRRRRAESGHG</sequence>
<evidence type="ECO:0000256" key="2">
    <source>
        <dbReference type="ARBA" id="ARBA00000751"/>
    </source>
</evidence>
<proteinExistence type="predicted"/>
<dbReference type="Proteomes" id="UP000616724">
    <property type="component" value="Unassembled WGS sequence"/>
</dbReference>
<evidence type="ECO:0000259" key="3">
    <source>
        <dbReference type="Pfam" id="PF08719"/>
    </source>
</evidence>
<accession>A0A8J3W8J4</accession>
<evidence type="ECO:0000256" key="1">
    <source>
        <dbReference type="ARBA" id="ARBA00000022"/>
    </source>
</evidence>